<organism evidence="1 2">
    <name type="scientific">Haematococcus lacustris</name>
    <name type="common">Green alga</name>
    <name type="synonym">Haematococcus pluvialis</name>
    <dbReference type="NCBI Taxonomy" id="44745"/>
    <lineage>
        <taxon>Eukaryota</taxon>
        <taxon>Viridiplantae</taxon>
        <taxon>Chlorophyta</taxon>
        <taxon>core chlorophytes</taxon>
        <taxon>Chlorophyceae</taxon>
        <taxon>CS clade</taxon>
        <taxon>Chlamydomonadales</taxon>
        <taxon>Haematococcaceae</taxon>
        <taxon>Haematococcus</taxon>
    </lineage>
</organism>
<keyword evidence="2" id="KW-1185">Reference proteome</keyword>
<sequence>MQVLATNYSASTGKRRVNACRVLAESMPARAIADTPQLLITDSSSGGVGGPSLGMLCIDIAANAGNVRLSLSPVTQEKGPPSTKRHVVS</sequence>
<proteinExistence type="predicted"/>
<dbReference type="Proteomes" id="UP000485058">
    <property type="component" value="Unassembled WGS sequence"/>
</dbReference>
<reference evidence="1 2" key="1">
    <citation type="submission" date="2020-02" db="EMBL/GenBank/DDBJ databases">
        <title>Draft genome sequence of Haematococcus lacustris strain NIES-144.</title>
        <authorList>
            <person name="Morimoto D."/>
            <person name="Nakagawa S."/>
            <person name="Yoshida T."/>
            <person name="Sawayama S."/>
        </authorList>
    </citation>
    <scope>NUCLEOTIDE SEQUENCE [LARGE SCALE GENOMIC DNA]</scope>
    <source>
        <strain evidence="1 2">NIES-144</strain>
    </source>
</reference>
<accession>A0A699YR73</accession>
<dbReference type="EMBL" id="BLLF01000499">
    <property type="protein sequence ID" value="GFH12390.1"/>
    <property type="molecule type" value="Genomic_DNA"/>
</dbReference>
<gene>
    <name evidence="1" type="ORF">HaLaN_08067</name>
</gene>
<comment type="caution">
    <text evidence="1">The sequence shown here is derived from an EMBL/GenBank/DDBJ whole genome shotgun (WGS) entry which is preliminary data.</text>
</comment>
<protein>
    <submittedName>
        <fullName evidence="1">Uncharacterized protein</fullName>
    </submittedName>
</protein>
<evidence type="ECO:0000313" key="1">
    <source>
        <dbReference type="EMBL" id="GFH12390.1"/>
    </source>
</evidence>
<name>A0A699YR73_HAELA</name>
<dbReference type="AlphaFoldDB" id="A0A699YR73"/>
<evidence type="ECO:0000313" key="2">
    <source>
        <dbReference type="Proteomes" id="UP000485058"/>
    </source>
</evidence>